<dbReference type="InterPro" id="IPR011025">
    <property type="entry name" value="GproteinA_insert"/>
</dbReference>
<dbReference type="InterPro" id="IPR055170">
    <property type="entry name" value="GFO_IDH_MocA-like_dom"/>
</dbReference>
<dbReference type="Pfam" id="PF01408">
    <property type="entry name" value="GFO_IDH_MocA"/>
    <property type="match status" value="1"/>
</dbReference>
<dbReference type="SMART" id="SM00275">
    <property type="entry name" value="G_alpha"/>
    <property type="match status" value="1"/>
</dbReference>
<evidence type="ECO:0000256" key="6">
    <source>
        <dbReference type="ARBA" id="ARBA00023224"/>
    </source>
</evidence>
<dbReference type="EMBL" id="JAKWBI020000936">
    <property type="protein sequence ID" value="KAJ2891954.1"/>
    <property type="molecule type" value="Genomic_DNA"/>
</dbReference>
<feature type="domain" description="Gfo/Idh/MocA-like oxidoreductase N-terminal" evidence="12">
    <location>
        <begin position="566"/>
        <end position="661"/>
    </location>
</feature>
<dbReference type="InterPro" id="IPR001019">
    <property type="entry name" value="Gprotein_alpha_su"/>
</dbReference>
<evidence type="ECO:0000256" key="8">
    <source>
        <dbReference type="ARBA" id="ARBA00042988"/>
    </source>
</evidence>
<dbReference type="GO" id="GO:0005525">
    <property type="term" value="F:GTP binding"/>
    <property type="evidence" value="ECO:0007669"/>
    <property type="project" value="UniProtKB-KW"/>
</dbReference>
<evidence type="ECO:0000256" key="7">
    <source>
        <dbReference type="ARBA" id="ARBA00038984"/>
    </source>
</evidence>
<protein>
    <recommendedName>
        <fullName evidence="7">D-xylose 1-dehydrogenase (NADP(+), D-xylono-1,5-lactone-forming)</fullName>
        <ecNumber evidence="7">1.1.1.179</ecNumber>
    </recommendedName>
    <alternativeName>
        <fullName evidence="8">D-xylose-NADP dehydrogenase</fullName>
    </alternativeName>
</protein>
<dbReference type="GO" id="GO:0003924">
    <property type="term" value="F:GTPase activity"/>
    <property type="evidence" value="ECO:0007669"/>
    <property type="project" value="InterPro"/>
</dbReference>
<evidence type="ECO:0000256" key="1">
    <source>
        <dbReference type="ARBA" id="ARBA00010928"/>
    </source>
</evidence>
<dbReference type="InterPro" id="IPR036291">
    <property type="entry name" value="NAD(P)-bd_dom_sf"/>
</dbReference>
<dbReference type="SUPFAM" id="SSF47895">
    <property type="entry name" value="Transducin (alpha subunit), insertion domain"/>
    <property type="match status" value="1"/>
</dbReference>
<dbReference type="SUPFAM" id="SSF51735">
    <property type="entry name" value="NAD(P)-binding Rossmann-fold domains"/>
    <property type="match status" value="1"/>
</dbReference>
<evidence type="ECO:0000256" key="4">
    <source>
        <dbReference type="ARBA" id="ARBA00023002"/>
    </source>
</evidence>
<name>A0AAD5RGJ0_9PEZI</name>
<dbReference type="EC" id="1.1.1.179" evidence="7"/>
<dbReference type="Proteomes" id="UP001201980">
    <property type="component" value="Unassembled WGS sequence"/>
</dbReference>
<dbReference type="GO" id="GO:0031683">
    <property type="term" value="F:G-protein beta/gamma-subunit complex binding"/>
    <property type="evidence" value="ECO:0007669"/>
    <property type="project" value="InterPro"/>
</dbReference>
<dbReference type="FunFam" id="3.40.50.300:FF:000692">
    <property type="entry name" value="Guanine nucleotide-binding protein subunit alpha"/>
    <property type="match status" value="1"/>
</dbReference>
<sequence>MPDSNAPPALSEQQEDPAAASISEKTAEEKVRRESSGSSMDSIAVIKESNERHRTPDVPQSREPQEPQSPLLSNIYSAASFLSSSVSTLVQPISSAITAATAAQRSHQIDQQLKADYQSTKLHDADIFVHGGGREQCIKTVNAFRASTVGNTEEELLAFKLDVRRYLVSIARTLVRISRQGKANTNGNVVDDKFSALAKLLDVVENGDGNNDEMEEALAEDAMFLDTLEELWKAPNMKALLEDDIGHFDTDRVLRSYEYFCNNLSRIRQSAYAPNAADVRMLPHGESREHQRLYLDATLSSTLIPPSPGPEPENQLDIRLWLLRDSGSRRKYLHHIHDIDAIMTVVNLSFYNARLPEDPQTTMLREMMLSFDSTSKSRLFKESALILLLVDFGDFEGTLKESPMKQFFAEYDGGHDVVEATKFVAGKFRQFLPEGREALVYSMSITNEAEYINLSVPPIERDPLHSLPFLVALLTNAAFDARLDLDTTLNIRCHDFQTGHPSLGHHGHWLDRREYAVPVYTIDYDHHVSQPCPVERPILMRQSLVVFTQDLLTNPALRGASDIQHQIAAVASSSSVNKCTKFLETIKCPYTPKCYGSYHELVADPDVDIVYVATPHSHHFQNAMLALKAGKNVLCEKAFTVTANQTRLLVKEAREQGVFMMEAVWTRFFPLSKTVRELASSGTVGPVYRVFADLSFAKDLPGGKLDFADSHRMVNPNLAGGAMLDIGIYSLTWLMQILYHCQPETEKEKPKVVAMMNKYHTGADENTTVVIQFEKHGSMGVGTSCLRVDTDVANQAAGPAIRIQGPKGEVQVMGPAYRPLEYRIIKDAAGGKVESFPCPIPEDPERDGWGHGMFWEADECARCIRDGKKESDTLPLDESIVIMEIMEEALKQGGVVYPDIISSDVFEEHGKLNTGR</sequence>
<organism evidence="14 15">
    <name type="scientific">Zalerion maritima</name>
    <dbReference type="NCBI Taxonomy" id="339359"/>
    <lineage>
        <taxon>Eukaryota</taxon>
        <taxon>Fungi</taxon>
        <taxon>Dikarya</taxon>
        <taxon>Ascomycota</taxon>
        <taxon>Pezizomycotina</taxon>
        <taxon>Sordariomycetes</taxon>
        <taxon>Lulworthiomycetidae</taxon>
        <taxon>Lulworthiales</taxon>
        <taxon>Lulworthiaceae</taxon>
        <taxon>Zalerion</taxon>
    </lineage>
</organism>
<feature type="binding site" evidence="10">
    <location>
        <position position="301"/>
    </location>
    <ligand>
        <name>Mg(2+)</name>
        <dbReference type="ChEBI" id="CHEBI:18420"/>
    </ligand>
</feature>
<feature type="domain" description="GFO/IDH/MocA-like oxidoreductase" evidence="13">
    <location>
        <begin position="673"/>
        <end position="810"/>
    </location>
</feature>
<dbReference type="Pfam" id="PF22725">
    <property type="entry name" value="GFO_IDH_MocA_C3"/>
    <property type="match status" value="1"/>
</dbReference>
<dbReference type="GO" id="GO:0046872">
    <property type="term" value="F:metal ion binding"/>
    <property type="evidence" value="ECO:0007669"/>
    <property type="project" value="UniProtKB-KW"/>
</dbReference>
<evidence type="ECO:0000313" key="14">
    <source>
        <dbReference type="EMBL" id="KAJ2891954.1"/>
    </source>
</evidence>
<evidence type="ECO:0000256" key="5">
    <source>
        <dbReference type="ARBA" id="ARBA00023134"/>
    </source>
</evidence>
<dbReference type="GO" id="GO:0007186">
    <property type="term" value="P:G protein-coupled receptor signaling pathway"/>
    <property type="evidence" value="ECO:0007669"/>
    <property type="project" value="InterPro"/>
</dbReference>
<dbReference type="Gene3D" id="3.40.50.720">
    <property type="entry name" value="NAD(P)-binding Rossmann-like Domain"/>
    <property type="match status" value="1"/>
</dbReference>
<dbReference type="Gene3D" id="3.30.360.10">
    <property type="entry name" value="Dihydrodipicolinate Reductase, domain 2"/>
    <property type="match status" value="1"/>
</dbReference>
<dbReference type="InterPro" id="IPR027417">
    <property type="entry name" value="P-loop_NTPase"/>
</dbReference>
<gene>
    <name evidence="14" type="ORF">MKZ38_010507</name>
</gene>
<dbReference type="PROSITE" id="PS51882">
    <property type="entry name" value="G_ALPHA"/>
    <property type="match status" value="1"/>
</dbReference>
<evidence type="ECO:0000256" key="9">
    <source>
        <dbReference type="ARBA" id="ARBA00049233"/>
    </source>
</evidence>
<evidence type="ECO:0000256" key="3">
    <source>
        <dbReference type="ARBA" id="ARBA00022741"/>
    </source>
</evidence>
<evidence type="ECO:0000256" key="2">
    <source>
        <dbReference type="ARBA" id="ARBA00022723"/>
    </source>
</evidence>
<dbReference type="Gene3D" id="1.10.400.10">
    <property type="entry name" value="GI Alpha 1, domain 2-like"/>
    <property type="match status" value="1"/>
</dbReference>
<dbReference type="Gene3D" id="3.40.50.300">
    <property type="entry name" value="P-loop containing nucleotide triphosphate hydrolases"/>
    <property type="match status" value="1"/>
</dbReference>
<accession>A0AAD5RGJ0</accession>
<feature type="region of interest" description="Disordered" evidence="11">
    <location>
        <begin position="1"/>
        <end position="69"/>
    </location>
</feature>
<keyword evidence="10" id="KW-0460">Magnesium</keyword>
<evidence type="ECO:0000313" key="15">
    <source>
        <dbReference type="Proteomes" id="UP001201980"/>
    </source>
</evidence>
<keyword evidence="5" id="KW-0342">GTP-binding</keyword>
<evidence type="ECO:0000256" key="10">
    <source>
        <dbReference type="PIRSR" id="PIRSR601019-2"/>
    </source>
</evidence>
<comment type="catalytic activity">
    <reaction evidence="9">
        <text>D-xylose + NADP(+) = D-xylono-1,5-lactone + NADPH + H(+)</text>
        <dbReference type="Rhea" id="RHEA:22000"/>
        <dbReference type="ChEBI" id="CHEBI:15378"/>
        <dbReference type="ChEBI" id="CHEBI:15867"/>
        <dbReference type="ChEBI" id="CHEBI:53455"/>
        <dbReference type="ChEBI" id="CHEBI:57783"/>
        <dbReference type="ChEBI" id="CHEBI:58349"/>
        <dbReference type="EC" id="1.1.1.179"/>
    </reaction>
</comment>
<dbReference type="InterPro" id="IPR000683">
    <property type="entry name" value="Gfo/Idh/MocA-like_OxRdtase_N"/>
</dbReference>
<dbReference type="AlphaFoldDB" id="A0AAD5RGJ0"/>
<comment type="caution">
    <text evidence="14">The sequence shown here is derived from an EMBL/GenBank/DDBJ whole genome shotgun (WGS) entry which is preliminary data.</text>
</comment>
<dbReference type="PANTHER" id="PTHR22604">
    <property type="entry name" value="OXIDOREDUCTASES"/>
    <property type="match status" value="1"/>
</dbReference>
<dbReference type="InterPro" id="IPR050984">
    <property type="entry name" value="Gfo/Idh/MocA_domain"/>
</dbReference>
<keyword evidence="2 10" id="KW-0479">Metal-binding</keyword>
<keyword evidence="4" id="KW-0560">Oxidoreductase</keyword>
<dbReference type="GO" id="GO:0047837">
    <property type="term" value="F:D-xylose 1-dehydrogenase (NADP+) activity"/>
    <property type="evidence" value="ECO:0007669"/>
    <property type="project" value="UniProtKB-EC"/>
</dbReference>
<feature type="compositionally biased region" description="Low complexity" evidence="11">
    <location>
        <begin position="59"/>
        <end position="69"/>
    </location>
</feature>
<keyword evidence="3" id="KW-0547">Nucleotide-binding</keyword>
<evidence type="ECO:0000256" key="11">
    <source>
        <dbReference type="SAM" id="MobiDB-lite"/>
    </source>
</evidence>
<reference evidence="14" key="1">
    <citation type="submission" date="2022-07" db="EMBL/GenBank/DDBJ databases">
        <title>Draft genome sequence of Zalerion maritima ATCC 34329, a (micro)plastics degrading marine fungus.</title>
        <authorList>
            <person name="Paco A."/>
            <person name="Goncalves M.F.M."/>
            <person name="Rocha-Santos T.A.P."/>
            <person name="Alves A."/>
        </authorList>
    </citation>
    <scope>NUCLEOTIDE SEQUENCE</scope>
    <source>
        <strain evidence="14">ATCC 34329</strain>
    </source>
</reference>
<proteinExistence type="inferred from homology"/>
<comment type="similarity">
    <text evidence="1">Belongs to the Gfo/Idh/MocA family.</text>
</comment>
<dbReference type="SUPFAM" id="SSF55347">
    <property type="entry name" value="Glyceraldehyde-3-phosphate dehydrogenase-like, C-terminal domain"/>
    <property type="match status" value="1"/>
</dbReference>
<dbReference type="PANTHER" id="PTHR22604:SF115">
    <property type="entry name" value="DIHYDRODIOL DEHYDROGENASE, PUTATIVE (AFU_ORTHOLOGUE AFUA_1G07520)-RELATED"/>
    <property type="match status" value="1"/>
</dbReference>
<keyword evidence="15" id="KW-1185">Reference proteome</keyword>
<evidence type="ECO:0000259" key="13">
    <source>
        <dbReference type="Pfam" id="PF22725"/>
    </source>
</evidence>
<dbReference type="Pfam" id="PF00503">
    <property type="entry name" value="G-alpha"/>
    <property type="match status" value="1"/>
</dbReference>
<keyword evidence="6" id="KW-0807">Transducer</keyword>
<evidence type="ECO:0000259" key="12">
    <source>
        <dbReference type="Pfam" id="PF01408"/>
    </source>
</evidence>
<feature type="compositionally biased region" description="Basic and acidic residues" evidence="11">
    <location>
        <begin position="25"/>
        <end position="35"/>
    </location>
</feature>